<dbReference type="Proteomes" id="UP000567179">
    <property type="component" value="Unassembled WGS sequence"/>
</dbReference>
<keyword evidence="3" id="KW-1185">Reference proteome</keyword>
<sequence>MTLDLTCQSNFKRESSCPVYTPVQSLQYIDHCFTPSSSVHVLLSMSLYPPPVKSILKKTETIPEASNSNIFQYKSILKKGSSNSESGHAKSSVPRPKPTTNPPTVPLSEHVLDRFPLELIDYCLSFLHDEPHALGRCALVSRVWHYLVDAQRFRKSLVLNVSEGNPKVLAFATSSTDSLAHHVVSIVVQVPNSTQTEIQQQLWLDQYAYPLLALCRRLRSVSLYNISKGPPRNPAFSTISVQLQGFRHLRQLNLARCEFVNFRELLSVVCAPRRLQVLALSEVKVTEWNTNLSTSAFQISPHLTRLHLYAPITGRLLHWLNSLKRQYIPEIATVHLSIPGRILEDHRATGTFLKSLGQHLRCLHFNLPMGQFISHIDLSENTQLQELSVTHCFIRGQSSENTDESGALMTLIRNINSQVLRRLIINFINTPEDVLAFPWGALSTTLALSSSFPALRRVAITVNGRKDDMPHLRLSLKELSRRRILQLDYVTEEEEDE</sequence>
<gene>
    <name evidence="2" type="ORF">D9619_010725</name>
</gene>
<organism evidence="2 3">
    <name type="scientific">Psilocybe cf. subviscida</name>
    <dbReference type="NCBI Taxonomy" id="2480587"/>
    <lineage>
        <taxon>Eukaryota</taxon>
        <taxon>Fungi</taxon>
        <taxon>Dikarya</taxon>
        <taxon>Basidiomycota</taxon>
        <taxon>Agaricomycotina</taxon>
        <taxon>Agaricomycetes</taxon>
        <taxon>Agaricomycetidae</taxon>
        <taxon>Agaricales</taxon>
        <taxon>Agaricineae</taxon>
        <taxon>Strophariaceae</taxon>
        <taxon>Psilocybe</taxon>
    </lineage>
</organism>
<dbReference type="AlphaFoldDB" id="A0A8H5F005"/>
<evidence type="ECO:0000313" key="3">
    <source>
        <dbReference type="Proteomes" id="UP000567179"/>
    </source>
</evidence>
<protein>
    <recommendedName>
        <fullName evidence="4">F-box domain-containing protein</fullName>
    </recommendedName>
</protein>
<evidence type="ECO:0000313" key="2">
    <source>
        <dbReference type="EMBL" id="KAF5318880.1"/>
    </source>
</evidence>
<dbReference type="OrthoDB" id="2789810at2759"/>
<dbReference type="InterPro" id="IPR036047">
    <property type="entry name" value="F-box-like_dom_sf"/>
</dbReference>
<accession>A0A8H5F005</accession>
<evidence type="ECO:0008006" key="4">
    <source>
        <dbReference type="Google" id="ProtNLM"/>
    </source>
</evidence>
<evidence type="ECO:0000256" key="1">
    <source>
        <dbReference type="SAM" id="MobiDB-lite"/>
    </source>
</evidence>
<reference evidence="2 3" key="1">
    <citation type="journal article" date="2020" name="ISME J.">
        <title>Uncovering the hidden diversity of litter-decomposition mechanisms in mushroom-forming fungi.</title>
        <authorList>
            <person name="Floudas D."/>
            <person name="Bentzer J."/>
            <person name="Ahren D."/>
            <person name="Johansson T."/>
            <person name="Persson P."/>
            <person name="Tunlid A."/>
        </authorList>
    </citation>
    <scope>NUCLEOTIDE SEQUENCE [LARGE SCALE GENOMIC DNA]</scope>
    <source>
        <strain evidence="2 3">CBS 101986</strain>
    </source>
</reference>
<dbReference type="EMBL" id="JAACJJ010000030">
    <property type="protein sequence ID" value="KAF5318880.1"/>
    <property type="molecule type" value="Genomic_DNA"/>
</dbReference>
<proteinExistence type="predicted"/>
<comment type="caution">
    <text evidence="2">The sequence shown here is derived from an EMBL/GenBank/DDBJ whole genome shotgun (WGS) entry which is preliminary data.</text>
</comment>
<name>A0A8H5F005_9AGAR</name>
<feature type="region of interest" description="Disordered" evidence="1">
    <location>
        <begin position="81"/>
        <end position="107"/>
    </location>
</feature>
<dbReference type="SUPFAM" id="SSF52047">
    <property type="entry name" value="RNI-like"/>
    <property type="match status" value="1"/>
</dbReference>
<dbReference type="SUPFAM" id="SSF81383">
    <property type="entry name" value="F-box domain"/>
    <property type="match status" value="1"/>
</dbReference>
<feature type="compositionally biased region" description="Pro residues" evidence="1">
    <location>
        <begin position="95"/>
        <end position="105"/>
    </location>
</feature>
<dbReference type="InterPro" id="IPR032675">
    <property type="entry name" value="LRR_dom_sf"/>
</dbReference>
<dbReference type="Gene3D" id="1.20.1280.50">
    <property type="match status" value="1"/>
</dbReference>
<dbReference type="Gene3D" id="3.80.10.10">
    <property type="entry name" value="Ribonuclease Inhibitor"/>
    <property type="match status" value="1"/>
</dbReference>